<proteinExistence type="predicted"/>
<organism evidence="1 2">
    <name type="scientific">Tritrichomonas musculus</name>
    <dbReference type="NCBI Taxonomy" id="1915356"/>
    <lineage>
        <taxon>Eukaryota</taxon>
        <taxon>Metamonada</taxon>
        <taxon>Parabasalia</taxon>
        <taxon>Tritrichomonadida</taxon>
        <taxon>Tritrichomonadidae</taxon>
        <taxon>Tritrichomonas</taxon>
    </lineage>
</organism>
<dbReference type="InterPro" id="IPR036770">
    <property type="entry name" value="Ankyrin_rpt-contain_sf"/>
</dbReference>
<dbReference type="EMBL" id="JAPFFF010000006">
    <property type="protein sequence ID" value="KAK8887996.1"/>
    <property type="molecule type" value="Genomic_DNA"/>
</dbReference>
<evidence type="ECO:0008006" key="3">
    <source>
        <dbReference type="Google" id="ProtNLM"/>
    </source>
</evidence>
<sequence length="78" mass="8882">MTLISQSNYKINDKTFHEIPQLNNFMEFNESIFNVTAIHLAAQNSHQDIIKLLLSQEGIQIGNFVFNECSEEGIAILL</sequence>
<accession>A0ABR2KA59</accession>
<dbReference type="Pfam" id="PF00023">
    <property type="entry name" value="Ank"/>
    <property type="match status" value="1"/>
</dbReference>
<evidence type="ECO:0000313" key="1">
    <source>
        <dbReference type="EMBL" id="KAK8887996.1"/>
    </source>
</evidence>
<dbReference type="InterPro" id="IPR002110">
    <property type="entry name" value="Ankyrin_rpt"/>
</dbReference>
<gene>
    <name evidence="1" type="ORF">M9Y10_039056</name>
</gene>
<name>A0ABR2KA59_9EUKA</name>
<dbReference type="SUPFAM" id="SSF48403">
    <property type="entry name" value="Ankyrin repeat"/>
    <property type="match status" value="1"/>
</dbReference>
<reference evidence="1 2" key="1">
    <citation type="submission" date="2024-04" db="EMBL/GenBank/DDBJ databases">
        <title>Tritrichomonas musculus Genome.</title>
        <authorList>
            <person name="Alves-Ferreira E."/>
            <person name="Grigg M."/>
            <person name="Lorenzi H."/>
            <person name="Galac M."/>
        </authorList>
    </citation>
    <scope>NUCLEOTIDE SEQUENCE [LARGE SCALE GENOMIC DNA]</scope>
    <source>
        <strain evidence="1 2">EAF2021</strain>
    </source>
</reference>
<evidence type="ECO:0000313" key="2">
    <source>
        <dbReference type="Proteomes" id="UP001470230"/>
    </source>
</evidence>
<comment type="caution">
    <text evidence="1">The sequence shown here is derived from an EMBL/GenBank/DDBJ whole genome shotgun (WGS) entry which is preliminary data.</text>
</comment>
<dbReference type="Proteomes" id="UP001470230">
    <property type="component" value="Unassembled WGS sequence"/>
</dbReference>
<keyword evidence="2" id="KW-1185">Reference proteome</keyword>
<protein>
    <recommendedName>
        <fullName evidence="3">Ankyrin repeat protein</fullName>
    </recommendedName>
</protein>